<accession>A0ABT7E7S3</accession>
<sequence>MIKKITTILSISLLCFTSTKLDIYANEKYNRNVIKGTPMEISMELNKSAFKKSKEAILINEEALVDGVSTTPLAYAKNAPIIAVKWKSIDKETKNYLKTLGVEKITIIGGLKNVSKTSEMYLKDLGYEVKRISGDNRYKTCIKLANEMNKINKVKSVMLLNSKSGFENALGVYSYAAQNNMPIIWCDDEDFSLSKSYIKKNKIEKVFTIGDKQKYTDVIEKNIRNVKVLEEANKADANIGIIKELQKNKFNSMYTVNLEYGNHSQSIECISLGVVAAKQNIPILIGDEMLNKPQEKFLDDNNVDTLNQVGSNIKDYSMLDTIMSKSFLSSILLILLLTIMVFRSFRNKA</sequence>
<dbReference type="PANTHER" id="PTHR30032">
    <property type="entry name" value="N-ACETYLMURAMOYL-L-ALANINE AMIDASE-RELATED"/>
    <property type="match status" value="1"/>
</dbReference>
<protein>
    <submittedName>
        <fullName evidence="2">Cell wall-binding repeat-containing protein</fullName>
    </submittedName>
</protein>
<gene>
    <name evidence="2" type="ORF">QOZ84_05410</name>
</gene>
<dbReference type="InterPro" id="IPR051922">
    <property type="entry name" value="Bact_Sporulation_Assoc"/>
</dbReference>
<dbReference type="PANTHER" id="PTHR30032:SF8">
    <property type="entry name" value="GERMINATION-SPECIFIC N-ACETYLMURAMOYL-L-ALANINE AMIDASE"/>
    <property type="match status" value="1"/>
</dbReference>
<reference evidence="2 3" key="1">
    <citation type="submission" date="2023-05" db="EMBL/GenBank/DDBJ databases">
        <title>Rombocin, a short stable natural nisin variant, displays selective antimicrobial activity against Listeria monocytogenes and employs dual mode of action to kill target bacterial strains.</title>
        <authorList>
            <person name="Wambui J."/>
            <person name="Stephan R."/>
            <person name="Kuipers O.P."/>
        </authorList>
    </citation>
    <scope>NUCLEOTIDE SEQUENCE [LARGE SCALE GENOMIC DNA]</scope>
    <source>
        <strain evidence="2 3">RC002</strain>
    </source>
</reference>
<keyword evidence="1" id="KW-0472">Membrane</keyword>
<keyword evidence="1" id="KW-0812">Transmembrane</keyword>
<evidence type="ECO:0000256" key="1">
    <source>
        <dbReference type="SAM" id="Phobius"/>
    </source>
</evidence>
<dbReference type="InterPro" id="IPR007253">
    <property type="entry name" value="Cell_wall-bd_2"/>
</dbReference>
<evidence type="ECO:0000313" key="2">
    <source>
        <dbReference type="EMBL" id="MDK2562974.1"/>
    </source>
</evidence>
<dbReference type="RefSeq" id="WP_284131944.1">
    <property type="nucleotide sequence ID" value="NZ_JASKYM010000002.1"/>
</dbReference>
<evidence type="ECO:0000313" key="3">
    <source>
        <dbReference type="Proteomes" id="UP001301012"/>
    </source>
</evidence>
<dbReference type="Gene3D" id="3.40.50.12090">
    <property type="match status" value="1"/>
</dbReference>
<dbReference type="Proteomes" id="UP001301012">
    <property type="component" value="Unassembled WGS sequence"/>
</dbReference>
<proteinExistence type="predicted"/>
<organism evidence="2 3">
    <name type="scientific">Romboutsia sedimentorum</name>
    <dbReference type="NCBI Taxonomy" id="1368474"/>
    <lineage>
        <taxon>Bacteria</taxon>
        <taxon>Bacillati</taxon>
        <taxon>Bacillota</taxon>
        <taxon>Clostridia</taxon>
        <taxon>Peptostreptococcales</taxon>
        <taxon>Peptostreptococcaceae</taxon>
        <taxon>Romboutsia</taxon>
    </lineage>
</organism>
<dbReference type="EMBL" id="JASKYM010000002">
    <property type="protein sequence ID" value="MDK2562974.1"/>
    <property type="molecule type" value="Genomic_DNA"/>
</dbReference>
<keyword evidence="3" id="KW-1185">Reference proteome</keyword>
<keyword evidence="1" id="KW-1133">Transmembrane helix</keyword>
<comment type="caution">
    <text evidence="2">The sequence shown here is derived from an EMBL/GenBank/DDBJ whole genome shotgun (WGS) entry which is preliminary data.</text>
</comment>
<dbReference type="Pfam" id="PF04122">
    <property type="entry name" value="CW_binding_2"/>
    <property type="match status" value="2"/>
</dbReference>
<feature type="transmembrane region" description="Helical" evidence="1">
    <location>
        <begin position="327"/>
        <end position="345"/>
    </location>
</feature>
<name>A0ABT7E7S3_9FIRM</name>